<dbReference type="Proteomes" id="UP001431783">
    <property type="component" value="Unassembled WGS sequence"/>
</dbReference>
<gene>
    <name evidence="2" type="ORF">WA026_013619</name>
</gene>
<organism evidence="2 3">
    <name type="scientific">Henosepilachna vigintioctopunctata</name>
    <dbReference type="NCBI Taxonomy" id="420089"/>
    <lineage>
        <taxon>Eukaryota</taxon>
        <taxon>Metazoa</taxon>
        <taxon>Ecdysozoa</taxon>
        <taxon>Arthropoda</taxon>
        <taxon>Hexapoda</taxon>
        <taxon>Insecta</taxon>
        <taxon>Pterygota</taxon>
        <taxon>Neoptera</taxon>
        <taxon>Endopterygota</taxon>
        <taxon>Coleoptera</taxon>
        <taxon>Polyphaga</taxon>
        <taxon>Cucujiformia</taxon>
        <taxon>Coccinelloidea</taxon>
        <taxon>Coccinellidae</taxon>
        <taxon>Epilachninae</taxon>
        <taxon>Epilachnini</taxon>
        <taxon>Henosepilachna</taxon>
    </lineage>
</organism>
<dbReference type="AlphaFoldDB" id="A0AAW1UQK2"/>
<accession>A0AAW1UQK2</accession>
<evidence type="ECO:0000256" key="1">
    <source>
        <dbReference type="SAM" id="MobiDB-lite"/>
    </source>
</evidence>
<name>A0AAW1UQK2_9CUCU</name>
<evidence type="ECO:0000313" key="3">
    <source>
        <dbReference type="Proteomes" id="UP001431783"/>
    </source>
</evidence>
<sequence>MTPQCQHPSINPRRFHSSLRSQFSRRKQTQYGVKQQNSTCNINRRCLTHAGVDLVIRSPSAVSTRHPAISGAFIRSPYNIAPDYPSGNRSLLECRNLDGNPETVEGAEFVIV</sequence>
<reference evidence="2 3" key="1">
    <citation type="submission" date="2023-03" db="EMBL/GenBank/DDBJ databases">
        <title>Genome insight into feeding habits of ladybird beetles.</title>
        <authorList>
            <person name="Li H.-S."/>
            <person name="Huang Y.-H."/>
            <person name="Pang H."/>
        </authorList>
    </citation>
    <scope>NUCLEOTIDE SEQUENCE [LARGE SCALE GENOMIC DNA]</scope>
    <source>
        <strain evidence="2">SYSU_2023b</strain>
        <tissue evidence="2">Whole body</tissue>
    </source>
</reference>
<proteinExistence type="predicted"/>
<feature type="compositionally biased region" description="Basic residues" evidence="1">
    <location>
        <begin position="13"/>
        <end position="28"/>
    </location>
</feature>
<dbReference type="EMBL" id="JARQZJ010000097">
    <property type="protein sequence ID" value="KAK9885747.1"/>
    <property type="molecule type" value="Genomic_DNA"/>
</dbReference>
<keyword evidence="3" id="KW-1185">Reference proteome</keyword>
<evidence type="ECO:0000313" key="2">
    <source>
        <dbReference type="EMBL" id="KAK9885747.1"/>
    </source>
</evidence>
<feature type="region of interest" description="Disordered" evidence="1">
    <location>
        <begin position="1"/>
        <end position="35"/>
    </location>
</feature>
<protein>
    <submittedName>
        <fullName evidence="2">Uncharacterized protein</fullName>
    </submittedName>
</protein>
<comment type="caution">
    <text evidence="2">The sequence shown here is derived from an EMBL/GenBank/DDBJ whole genome shotgun (WGS) entry which is preliminary data.</text>
</comment>